<proteinExistence type="predicted"/>
<dbReference type="AlphaFoldDB" id="A0AA86UCX2"/>
<reference evidence="1" key="1">
    <citation type="submission" date="2023-06" db="EMBL/GenBank/DDBJ databases">
        <authorList>
            <person name="Kurt Z."/>
        </authorList>
    </citation>
    <scope>NUCLEOTIDE SEQUENCE</scope>
</reference>
<organism evidence="1">
    <name type="scientific">Hexamita inflata</name>
    <dbReference type="NCBI Taxonomy" id="28002"/>
    <lineage>
        <taxon>Eukaryota</taxon>
        <taxon>Metamonada</taxon>
        <taxon>Diplomonadida</taxon>
        <taxon>Hexamitidae</taxon>
        <taxon>Hexamitinae</taxon>
        <taxon>Hexamita</taxon>
    </lineage>
</organism>
<sequence length="181" mass="21472">MNHNERLQKLKRLQNLLQELNVLESRVLFANPEEESSVCLTSQNTVQHSQSSFAKKEIFANACKKSLSLFYPQIHIGDNQQLCAMIDCITVSHNKQSFWTNVQSWIPQKSVTQVKEYYQKCFSRVKYEYKICEEDKNMLKQLSVLMKDSKPADVVNCFMERYKEKSYFKRTLVMYIVYLRK</sequence>
<comment type="caution">
    <text evidence="1">The sequence shown here is derived from an EMBL/GenBank/DDBJ whole genome shotgun (WGS) entry which is preliminary data.</text>
</comment>
<gene>
    <name evidence="1" type="ORF">HINF_LOCUS38339</name>
    <name evidence="2" type="ORF">HINF_LOCUS56916</name>
</gene>
<dbReference type="Proteomes" id="UP001642409">
    <property type="component" value="Unassembled WGS sequence"/>
</dbReference>
<evidence type="ECO:0000313" key="3">
    <source>
        <dbReference type="Proteomes" id="UP001642409"/>
    </source>
</evidence>
<keyword evidence="3" id="KW-1185">Reference proteome</keyword>
<protein>
    <submittedName>
        <fullName evidence="2">Hypothetical_protein</fullName>
    </submittedName>
</protein>
<dbReference type="EMBL" id="CAXDID020000310">
    <property type="protein sequence ID" value="CAL6074836.1"/>
    <property type="molecule type" value="Genomic_DNA"/>
</dbReference>
<dbReference type="EMBL" id="CATOUU010000816">
    <property type="protein sequence ID" value="CAI9950694.1"/>
    <property type="molecule type" value="Genomic_DNA"/>
</dbReference>
<evidence type="ECO:0000313" key="1">
    <source>
        <dbReference type="EMBL" id="CAI9950694.1"/>
    </source>
</evidence>
<evidence type="ECO:0000313" key="2">
    <source>
        <dbReference type="EMBL" id="CAL6074836.1"/>
    </source>
</evidence>
<reference evidence="2 3" key="2">
    <citation type="submission" date="2024-07" db="EMBL/GenBank/DDBJ databases">
        <authorList>
            <person name="Akdeniz Z."/>
        </authorList>
    </citation>
    <scope>NUCLEOTIDE SEQUENCE [LARGE SCALE GENOMIC DNA]</scope>
</reference>
<accession>A0AA86UCX2</accession>
<name>A0AA86UCX2_9EUKA</name>